<evidence type="ECO:0000313" key="2">
    <source>
        <dbReference type="Proteomes" id="UP000036834"/>
    </source>
</evidence>
<organism evidence="1 2">
    <name type="scientific">Brevibacillus reuszeri</name>
    <dbReference type="NCBI Taxonomy" id="54915"/>
    <lineage>
        <taxon>Bacteria</taxon>
        <taxon>Bacillati</taxon>
        <taxon>Bacillota</taxon>
        <taxon>Bacilli</taxon>
        <taxon>Bacillales</taxon>
        <taxon>Paenibacillaceae</taxon>
        <taxon>Brevibacillus</taxon>
    </lineage>
</organism>
<dbReference type="Proteomes" id="UP000036834">
    <property type="component" value="Unassembled WGS sequence"/>
</dbReference>
<comment type="caution">
    <text evidence="1">The sequence shown here is derived from an EMBL/GenBank/DDBJ whole genome shotgun (WGS) entry which is preliminary data.</text>
</comment>
<gene>
    <name evidence="1" type="ORF">ADS79_13320</name>
</gene>
<dbReference type="EMBL" id="LGIQ01000007">
    <property type="protein sequence ID" value="KNB73037.1"/>
    <property type="molecule type" value="Genomic_DNA"/>
</dbReference>
<dbReference type="OrthoDB" id="2738731at2"/>
<evidence type="ECO:0000313" key="1">
    <source>
        <dbReference type="EMBL" id="KNB73037.1"/>
    </source>
</evidence>
<dbReference type="PATRIC" id="fig|54915.3.peg.1656"/>
<dbReference type="AlphaFoldDB" id="A0A0K9YWN8"/>
<dbReference type="Pfam" id="PF11337">
    <property type="entry name" value="DUF3139"/>
    <property type="match status" value="1"/>
</dbReference>
<name>A0A0K9YWN8_9BACL</name>
<sequence>MRGAKRYIWLVVLLALVLTPFVYVQANKMIYADRVMEHLLKKEKILPEQIQSVTGEWSKKLPAFCAIVVFTDEPEVEYVYFAHNEVIQFGYRLTEEGKQQGLQEQNLKHRKTLEEQQE</sequence>
<reference evidence="2" key="1">
    <citation type="submission" date="2015-07" db="EMBL/GenBank/DDBJ databases">
        <title>Genome sequencing project for genomic taxonomy and phylogenomics of Bacillus-like bacteria.</title>
        <authorList>
            <person name="Liu B."/>
            <person name="Wang J."/>
            <person name="Zhu Y."/>
            <person name="Liu G."/>
            <person name="Chen Q."/>
            <person name="Chen Z."/>
            <person name="Lan J."/>
            <person name="Che J."/>
            <person name="Ge C."/>
            <person name="Shi H."/>
            <person name="Pan Z."/>
            <person name="Liu X."/>
        </authorList>
    </citation>
    <scope>NUCLEOTIDE SEQUENCE [LARGE SCALE GENOMIC DNA]</scope>
    <source>
        <strain evidence="2">DSM 9887</strain>
    </source>
</reference>
<evidence type="ECO:0008006" key="3">
    <source>
        <dbReference type="Google" id="ProtNLM"/>
    </source>
</evidence>
<dbReference type="InterPro" id="IPR021486">
    <property type="entry name" value="DUF3139"/>
</dbReference>
<protein>
    <recommendedName>
        <fullName evidence="3">DUF3139 domain-containing protein</fullName>
    </recommendedName>
</protein>
<proteinExistence type="predicted"/>
<accession>A0A0K9YWN8</accession>